<gene>
    <name evidence="12" type="primary">dapA</name>
    <name evidence="16" type="ORF">AZI86_06840</name>
</gene>
<dbReference type="Gene3D" id="3.20.20.70">
    <property type="entry name" value="Aldolase class I"/>
    <property type="match status" value="1"/>
</dbReference>
<keyword evidence="10 12" id="KW-0704">Schiff base</keyword>
<organism evidence="16 17">
    <name type="scientific">Bdellovibrio bacteriovorus</name>
    <dbReference type="NCBI Taxonomy" id="959"/>
    <lineage>
        <taxon>Bacteria</taxon>
        <taxon>Pseudomonadati</taxon>
        <taxon>Bdellovibrionota</taxon>
        <taxon>Bdellovibrionia</taxon>
        <taxon>Bdellovibrionales</taxon>
        <taxon>Pseudobdellovibrionaceae</taxon>
        <taxon>Bdellovibrio</taxon>
    </lineage>
</organism>
<dbReference type="InterPro" id="IPR005263">
    <property type="entry name" value="DapA"/>
</dbReference>
<comment type="pathway">
    <text evidence="2 12">Amino-acid biosynthesis; L-lysine biosynthesis via DAP pathway; (S)-tetrahydrodipicolinate from L-aspartate: step 3/4.</text>
</comment>
<dbReference type="GO" id="GO:0019877">
    <property type="term" value="P:diaminopimelate biosynthetic process"/>
    <property type="evidence" value="ECO:0007669"/>
    <property type="project" value="UniProtKB-UniRule"/>
</dbReference>
<reference evidence="16 17" key="1">
    <citation type="submission" date="2016-03" db="EMBL/GenBank/DDBJ databases">
        <authorList>
            <person name="Ploux O."/>
        </authorList>
    </citation>
    <scope>NUCLEOTIDE SEQUENCE [LARGE SCALE GENOMIC DNA]</scope>
    <source>
        <strain evidence="16 17">R0</strain>
    </source>
</reference>
<protein>
    <recommendedName>
        <fullName evidence="4 12">4-hydroxy-tetrahydrodipicolinate synthase</fullName>
        <shortName evidence="12">HTPA synthase</shortName>
        <ecNumber evidence="4 12">4.3.3.7</ecNumber>
    </recommendedName>
</protein>
<comment type="similarity">
    <text evidence="3 12 13">Belongs to the DapA family.</text>
</comment>
<dbReference type="CDD" id="cd00950">
    <property type="entry name" value="DHDPS"/>
    <property type="match status" value="1"/>
</dbReference>
<dbReference type="EMBL" id="LUKE01000001">
    <property type="protein sequence ID" value="KYG66754.1"/>
    <property type="molecule type" value="Genomic_DNA"/>
</dbReference>
<evidence type="ECO:0000256" key="7">
    <source>
        <dbReference type="ARBA" id="ARBA00022915"/>
    </source>
</evidence>
<comment type="caution">
    <text evidence="16">The sequence shown here is derived from an EMBL/GenBank/DDBJ whole genome shotgun (WGS) entry which is preliminary data.</text>
</comment>
<evidence type="ECO:0000256" key="3">
    <source>
        <dbReference type="ARBA" id="ARBA00007592"/>
    </source>
</evidence>
<evidence type="ECO:0000256" key="5">
    <source>
        <dbReference type="ARBA" id="ARBA00022490"/>
    </source>
</evidence>
<evidence type="ECO:0000256" key="13">
    <source>
        <dbReference type="PIRNR" id="PIRNR001365"/>
    </source>
</evidence>
<dbReference type="Proteomes" id="UP000075320">
    <property type="component" value="Unassembled WGS sequence"/>
</dbReference>
<comment type="subunit">
    <text evidence="12">Homotetramer; dimer of dimers.</text>
</comment>
<comment type="function">
    <text evidence="1 12">Catalyzes the condensation of (S)-aspartate-beta-semialdehyde [(S)-ASA] and pyruvate to 4-hydroxy-tetrahydrodipicolinate (HTPA).</text>
</comment>
<evidence type="ECO:0000256" key="14">
    <source>
        <dbReference type="PIRSR" id="PIRSR001365-1"/>
    </source>
</evidence>
<dbReference type="GO" id="GO:0005737">
    <property type="term" value="C:cytoplasm"/>
    <property type="evidence" value="ECO:0007669"/>
    <property type="project" value="UniProtKB-SubCell"/>
</dbReference>
<feature type="site" description="Part of a proton relay during catalysis" evidence="12">
    <location>
        <position position="108"/>
    </location>
</feature>
<evidence type="ECO:0000256" key="8">
    <source>
        <dbReference type="ARBA" id="ARBA00023154"/>
    </source>
</evidence>
<dbReference type="GO" id="GO:0009089">
    <property type="term" value="P:lysine biosynthetic process via diaminopimelate"/>
    <property type="evidence" value="ECO:0007669"/>
    <property type="project" value="UniProtKB-UniRule"/>
</dbReference>
<evidence type="ECO:0000256" key="15">
    <source>
        <dbReference type="PIRSR" id="PIRSR001365-2"/>
    </source>
</evidence>
<feature type="binding site" evidence="12 15">
    <location>
        <position position="46"/>
    </location>
    <ligand>
        <name>pyruvate</name>
        <dbReference type="ChEBI" id="CHEBI:15361"/>
    </ligand>
</feature>
<evidence type="ECO:0000256" key="4">
    <source>
        <dbReference type="ARBA" id="ARBA00012086"/>
    </source>
</evidence>
<feature type="binding site" evidence="12 15">
    <location>
        <position position="204"/>
    </location>
    <ligand>
        <name>pyruvate</name>
        <dbReference type="ChEBI" id="CHEBI:15361"/>
    </ligand>
</feature>
<comment type="caution">
    <text evidence="12">Was originally thought to be a dihydrodipicolinate synthase (DHDPS), catalyzing the condensation of (S)-aspartate-beta-semialdehyde [(S)-ASA] and pyruvate to dihydrodipicolinate (DHDP). However, it was shown in E.coli that the product of the enzymatic reaction is not dihydrodipicolinate but in fact (4S)-4-hydroxy-2,3,4,5-tetrahydro-(2S)-dipicolinic acid (HTPA), and that the consecutive dehydration reaction leading to DHDP is not spontaneous but catalyzed by DapB.</text>
</comment>
<dbReference type="AlphaFoldDB" id="A0A150WR02"/>
<dbReference type="PANTHER" id="PTHR12128">
    <property type="entry name" value="DIHYDRODIPICOLINATE SYNTHASE"/>
    <property type="match status" value="1"/>
</dbReference>
<dbReference type="PIRSF" id="PIRSF001365">
    <property type="entry name" value="DHDPS"/>
    <property type="match status" value="1"/>
</dbReference>
<dbReference type="SMART" id="SM01130">
    <property type="entry name" value="DHDPS"/>
    <property type="match status" value="1"/>
</dbReference>
<dbReference type="PRINTS" id="PR00146">
    <property type="entry name" value="DHPICSNTHASE"/>
</dbReference>
<keyword evidence="7 12" id="KW-0220">Diaminopimelate biosynthesis</keyword>
<dbReference type="PANTHER" id="PTHR12128:SF66">
    <property type="entry name" value="4-HYDROXY-2-OXOGLUTARATE ALDOLASE, MITOCHONDRIAL"/>
    <property type="match status" value="1"/>
</dbReference>
<keyword evidence="17" id="KW-1185">Reference proteome</keyword>
<evidence type="ECO:0000256" key="11">
    <source>
        <dbReference type="ARBA" id="ARBA00047836"/>
    </source>
</evidence>
<comment type="subcellular location">
    <subcellularLocation>
        <location evidence="12">Cytoplasm</location>
    </subcellularLocation>
</comment>
<accession>A0A150WR02</accession>
<evidence type="ECO:0000256" key="2">
    <source>
        <dbReference type="ARBA" id="ARBA00005120"/>
    </source>
</evidence>
<dbReference type="SUPFAM" id="SSF51569">
    <property type="entry name" value="Aldolase"/>
    <property type="match status" value="1"/>
</dbReference>
<evidence type="ECO:0000256" key="1">
    <source>
        <dbReference type="ARBA" id="ARBA00003294"/>
    </source>
</evidence>
<evidence type="ECO:0000313" key="17">
    <source>
        <dbReference type="Proteomes" id="UP000075320"/>
    </source>
</evidence>
<keyword evidence="9 12" id="KW-0456">Lyase</keyword>
<dbReference type="PROSITE" id="PS00666">
    <property type="entry name" value="DHDPS_2"/>
    <property type="match status" value="1"/>
</dbReference>
<sequence>MKNFKGTFTALATPFKDDKIDYKSLDRLLKQQLEGGVDGFVVNGTTAESPTLTSAEVAELYKHIRSFVGASVPLVVGTGSNSTAKTIEDSQKAEQWGADALLVVVPYYNKPPQRGLVEHFKKVASSVKIPTILYNVPGRTITSLSTESILELSKTPGVVGIKEASGKVDFDAEIAHVCGSNFVLLSGDDGTYVEFLGVGGHGVISVASHVIPKQMVQWKKWVAEGQITQARQDIQKYMKLIDLLFTEANPIPVKKALQLMGIFESATMRLPLMELTPVHTEALKTEMHNLGLL</sequence>
<keyword evidence="6 12" id="KW-0028">Amino-acid biosynthesis</keyword>
<dbReference type="GO" id="GO:0008840">
    <property type="term" value="F:4-hydroxy-tetrahydrodipicolinate synthase activity"/>
    <property type="evidence" value="ECO:0007669"/>
    <property type="project" value="UniProtKB-UniRule"/>
</dbReference>
<feature type="active site" description="Proton donor/acceptor" evidence="12 14">
    <location>
        <position position="134"/>
    </location>
</feature>
<feature type="active site" description="Schiff-base intermediate with substrate" evidence="12 14">
    <location>
        <position position="162"/>
    </location>
</feature>
<dbReference type="OrthoDB" id="5289717at2"/>
<dbReference type="EC" id="4.3.3.7" evidence="4 12"/>
<dbReference type="UniPathway" id="UPA00034">
    <property type="reaction ID" value="UER00017"/>
</dbReference>
<feature type="site" description="Part of a proton relay during catalysis" evidence="12">
    <location>
        <position position="45"/>
    </location>
</feature>
<keyword evidence="8 12" id="KW-0457">Lysine biosynthesis</keyword>
<proteinExistence type="inferred from homology"/>
<keyword evidence="5 12" id="KW-0963">Cytoplasm</keyword>
<dbReference type="Pfam" id="PF00701">
    <property type="entry name" value="DHDPS"/>
    <property type="match status" value="1"/>
</dbReference>
<dbReference type="HAMAP" id="MF_00418">
    <property type="entry name" value="DapA"/>
    <property type="match status" value="1"/>
</dbReference>
<evidence type="ECO:0000256" key="6">
    <source>
        <dbReference type="ARBA" id="ARBA00022605"/>
    </source>
</evidence>
<evidence type="ECO:0000256" key="9">
    <source>
        <dbReference type="ARBA" id="ARBA00023239"/>
    </source>
</evidence>
<dbReference type="InterPro" id="IPR002220">
    <property type="entry name" value="DapA-like"/>
</dbReference>
<evidence type="ECO:0000256" key="10">
    <source>
        <dbReference type="ARBA" id="ARBA00023270"/>
    </source>
</evidence>
<dbReference type="InterPro" id="IPR013785">
    <property type="entry name" value="Aldolase_TIM"/>
</dbReference>
<dbReference type="NCBIfam" id="TIGR00674">
    <property type="entry name" value="dapA"/>
    <property type="match status" value="1"/>
</dbReference>
<dbReference type="InterPro" id="IPR020625">
    <property type="entry name" value="Schiff_base-form_aldolases_AS"/>
</dbReference>
<comment type="catalytic activity">
    <reaction evidence="11 12">
        <text>L-aspartate 4-semialdehyde + pyruvate = (2S,4S)-4-hydroxy-2,3,4,5-tetrahydrodipicolinate + H2O + H(+)</text>
        <dbReference type="Rhea" id="RHEA:34171"/>
        <dbReference type="ChEBI" id="CHEBI:15361"/>
        <dbReference type="ChEBI" id="CHEBI:15377"/>
        <dbReference type="ChEBI" id="CHEBI:15378"/>
        <dbReference type="ChEBI" id="CHEBI:67139"/>
        <dbReference type="ChEBI" id="CHEBI:537519"/>
        <dbReference type="EC" id="4.3.3.7"/>
    </reaction>
</comment>
<name>A0A150WR02_BDEBC</name>
<evidence type="ECO:0000256" key="12">
    <source>
        <dbReference type="HAMAP-Rule" id="MF_00418"/>
    </source>
</evidence>
<evidence type="ECO:0000313" key="16">
    <source>
        <dbReference type="EMBL" id="KYG66754.1"/>
    </source>
</evidence>
<dbReference type="RefSeq" id="WP_061834333.1">
    <property type="nucleotide sequence ID" value="NZ_LUKE01000001.1"/>
</dbReference>